<dbReference type="Gene3D" id="2.60.120.380">
    <property type="match status" value="1"/>
</dbReference>
<keyword evidence="2" id="KW-0614">Plasmid</keyword>
<feature type="region of interest" description="Disordered" evidence="1">
    <location>
        <begin position="140"/>
        <end position="197"/>
    </location>
</feature>
<dbReference type="InParanoid" id="A9B958"/>
<keyword evidence="3" id="KW-1185">Reference proteome</keyword>
<dbReference type="HOGENOM" id="CLU_427460_0_0_0"/>
<feature type="compositionally biased region" description="Low complexity" evidence="1">
    <location>
        <begin position="140"/>
        <end position="173"/>
    </location>
</feature>
<dbReference type="EMBL" id="CP000877">
    <property type="protein sequence ID" value="ABX07872.1"/>
    <property type="molecule type" value="Genomic_DNA"/>
</dbReference>
<dbReference type="BioCyc" id="HAUR316274:GHYA-5307-MONOMER"/>
<dbReference type="AlphaFoldDB" id="A9B958"/>
<accession>A9B958</accession>
<name>A9B958_HERA2</name>
<reference evidence="2 3" key="1">
    <citation type="journal article" date="2011" name="Stand. Genomic Sci.">
        <title>Complete genome sequence of the filamentous gliding predatory bacterium Herpetosiphon aurantiacus type strain (114-95(T)).</title>
        <authorList>
            <person name="Kiss H."/>
            <person name="Nett M."/>
            <person name="Domin N."/>
            <person name="Martin K."/>
            <person name="Maresca J.A."/>
            <person name="Copeland A."/>
            <person name="Lapidus A."/>
            <person name="Lucas S."/>
            <person name="Berry K.W."/>
            <person name="Glavina Del Rio T."/>
            <person name="Dalin E."/>
            <person name="Tice H."/>
            <person name="Pitluck S."/>
            <person name="Richardson P."/>
            <person name="Bruce D."/>
            <person name="Goodwin L."/>
            <person name="Han C."/>
            <person name="Detter J.C."/>
            <person name="Schmutz J."/>
            <person name="Brettin T."/>
            <person name="Land M."/>
            <person name="Hauser L."/>
            <person name="Kyrpides N.C."/>
            <person name="Ivanova N."/>
            <person name="Goker M."/>
            <person name="Woyke T."/>
            <person name="Klenk H.P."/>
            <person name="Bryant D.A."/>
        </authorList>
    </citation>
    <scope>NUCLEOTIDE SEQUENCE [LARGE SCALE GENOMIC DNA]</scope>
    <source>
        <strain evidence="3">ATCC 23779 / DSM 785 / 114-95</strain>
        <plasmid evidence="2">pHAU02</plasmid>
    </source>
</reference>
<dbReference type="KEGG" id="hau:Haur_5245"/>
<protein>
    <submittedName>
        <fullName evidence="2">Peptidase domain protein</fullName>
    </submittedName>
</protein>
<geneLocation type="plasmid" evidence="2 3">
    <name>pHAU02</name>
</geneLocation>
<evidence type="ECO:0000313" key="3">
    <source>
        <dbReference type="Proteomes" id="UP000000787"/>
    </source>
</evidence>
<evidence type="ECO:0000256" key="1">
    <source>
        <dbReference type="SAM" id="MobiDB-lite"/>
    </source>
</evidence>
<sequence length="640" mass="66417">MTRTLVRRWPTMSMLLIVWLVLLTTTARASTPLAVAFNVSEAGHGEAVTLTITAAVPLATLITLDLDLSLTVTASASDCRRVAAQWQCRTSDSPWIGVFAVAFDPATPAGTVATAHVTAPNASATAQLVAVGIPAATATATTTATSQPSVTATSPSGATETPWLTATPWLTPTPILPSAEPVPDSAEPNNEAGRATPLGVPITLDKLSFWPLGDVDYFAVQVKPSQAGLTLTINTYLTVGLDTQLRLLTRDGAEVASNDDVGPTDPRSSLAIRAEAGTYLLEVRNVAPTHPAFKTYRLEVALMMAPTAAPTTPPEASPAAAPWDSYHGNYQWDTAALIPIGDTVEGLTFGCPDYTYLDLDSCTVPDFFTISVKGGLCYSANTTVAAGVDTNLIVYGPDRDMAAPWAGNDDAAPDEAGSTVLFCVPEAAGVLDAYLLIGQVGRLAPPLNERSYTLRVDRWLPTTATPTATAIPMGTGGTAGGSVPSNGGDGMGGVPSGSNPQPQPAAPQPTMSERDTPLAGIQIEEIPIAQAAQPTAQPTILVPLSVVVCYDGVHANKSCDIDEGVAGVTVYVTDEQSGTILAQAVTDPSGRAAMSVRVHDTAMLIVSMPSFDATQRVSARMPQVKPIMVSTVTPLPALLP</sequence>
<feature type="region of interest" description="Disordered" evidence="1">
    <location>
        <begin position="467"/>
        <end position="514"/>
    </location>
</feature>
<dbReference type="Proteomes" id="UP000000787">
    <property type="component" value="Plasmid pHAU02"/>
</dbReference>
<gene>
    <name evidence="2" type="ordered locus">Haur_5245</name>
</gene>
<evidence type="ECO:0000313" key="2">
    <source>
        <dbReference type="EMBL" id="ABX07872.1"/>
    </source>
</evidence>
<proteinExistence type="predicted"/>
<organism evidence="2 3">
    <name type="scientific">Herpetosiphon aurantiacus (strain ATCC 23779 / DSM 785 / 114-95)</name>
    <dbReference type="NCBI Taxonomy" id="316274"/>
    <lineage>
        <taxon>Bacteria</taxon>
        <taxon>Bacillati</taxon>
        <taxon>Chloroflexota</taxon>
        <taxon>Chloroflexia</taxon>
        <taxon>Herpetosiphonales</taxon>
        <taxon>Herpetosiphonaceae</taxon>
        <taxon>Herpetosiphon</taxon>
    </lineage>
</organism>